<keyword evidence="9" id="KW-1185">Reference proteome</keyword>
<dbReference type="Gene3D" id="2.60.420.10">
    <property type="entry name" value="Maltose phosphorylase, domain 3"/>
    <property type="match status" value="1"/>
</dbReference>
<feature type="domain" description="Alpha-L-rhamnosidase concanavalin-like" evidence="4">
    <location>
        <begin position="325"/>
        <end position="425"/>
    </location>
</feature>
<dbReference type="Pfam" id="PF25788">
    <property type="entry name" value="Ig_Rha78A_N"/>
    <property type="match status" value="1"/>
</dbReference>
<dbReference type="EC" id="3.2.1.40" evidence="2"/>
<evidence type="ECO:0000259" key="5">
    <source>
        <dbReference type="Pfam" id="PF08531"/>
    </source>
</evidence>
<evidence type="ECO:0000313" key="9">
    <source>
        <dbReference type="Proteomes" id="UP000300879"/>
    </source>
</evidence>
<dbReference type="Pfam" id="PF17390">
    <property type="entry name" value="Bac_rhamnosid_C"/>
    <property type="match status" value="1"/>
</dbReference>
<dbReference type="InterPro" id="IPR035398">
    <property type="entry name" value="Bac_rhamnosid_C"/>
</dbReference>
<dbReference type="SUPFAM" id="SSF48208">
    <property type="entry name" value="Six-hairpin glycosidases"/>
    <property type="match status" value="1"/>
</dbReference>
<dbReference type="GO" id="GO:0005975">
    <property type="term" value="P:carbohydrate metabolic process"/>
    <property type="evidence" value="ECO:0007669"/>
    <property type="project" value="InterPro"/>
</dbReference>
<dbReference type="InterPro" id="IPR016007">
    <property type="entry name" value="Alpha_rhamnosid"/>
</dbReference>
<evidence type="ECO:0000259" key="7">
    <source>
        <dbReference type="Pfam" id="PF17390"/>
    </source>
</evidence>
<evidence type="ECO:0000256" key="3">
    <source>
        <dbReference type="ARBA" id="ARBA00022801"/>
    </source>
</evidence>
<dbReference type="InterPro" id="IPR013737">
    <property type="entry name" value="Bac_rhamnosid_N"/>
</dbReference>
<comment type="catalytic activity">
    <reaction evidence="1">
        <text>Hydrolysis of terminal non-reducing alpha-L-rhamnose residues in alpha-L-rhamnosides.</text>
        <dbReference type="EC" id="3.2.1.40"/>
    </reaction>
</comment>
<gene>
    <name evidence="8" type="ORF">E6C60_0775</name>
</gene>
<reference evidence="8 9" key="1">
    <citation type="submission" date="2019-05" db="EMBL/GenBank/DDBJ databases">
        <authorList>
            <person name="Chen C."/>
        </authorList>
    </citation>
    <scope>NUCLEOTIDE SEQUENCE [LARGE SCALE GENOMIC DNA]</scope>
    <source>
        <strain evidence="8 9">HB172198</strain>
    </source>
</reference>
<dbReference type="InterPro" id="IPR012341">
    <property type="entry name" value="6hp_glycosidase-like_sf"/>
</dbReference>
<evidence type="ECO:0000313" key="8">
    <source>
        <dbReference type="EMBL" id="QCT01496.1"/>
    </source>
</evidence>
<proteinExistence type="predicted"/>
<dbReference type="AlphaFoldDB" id="A0A4P8XGC7"/>
<feature type="domain" description="Alpha-L-rhamnosidase six-hairpin glycosidase" evidence="6">
    <location>
        <begin position="431"/>
        <end position="774"/>
    </location>
</feature>
<dbReference type="KEGG" id="palo:E6C60_0775"/>
<dbReference type="InterPro" id="IPR013783">
    <property type="entry name" value="Ig-like_fold"/>
</dbReference>
<protein>
    <recommendedName>
        <fullName evidence="2">alpha-L-rhamnosidase</fullName>
        <ecNumber evidence="2">3.2.1.40</ecNumber>
    </recommendedName>
</protein>
<keyword evidence="3" id="KW-0378">Hydrolase</keyword>
<dbReference type="InterPro" id="IPR035396">
    <property type="entry name" value="Bac_rhamnosid6H"/>
</dbReference>
<feature type="domain" description="Bacterial alpha-L-rhamnosidase N-terminal" evidence="5">
    <location>
        <begin position="147"/>
        <end position="315"/>
    </location>
</feature>
<evidence type="ECO:0000256" key="2">
    <source>
        <dbReference type="ARBA" id="ARBA00012652"/>
    </source>
</evidence>
<evidence type="ECO:0000259" key="6">
    <source>
        <dbReference type="Pfam" id="PF17389"/>
    </source>
</evidence>
<dbReference type="Proteomes" id="UP000300879">
    <property type="component" value="Chromosome"/>
</dbReference>
<dbReference type="Pfam" id="PF05592">
    <property type="entry name" value="Bac_rhamnosid"/>
    <property type="match status" value="1"/>
</dbReference>
<dbReference type="Pfam" id="PF17389">
    <property type="entry name" value="Bac_rhamnosid6H"/>
    <property type="match status" value="1"/>
</dbReference>
<dbReference type="Pfam" id="PF08531">
    <property type="entry name" value="Bac_rhamnosid_N"/>
    <property type="match status" value="1"/>
</dbReference>
<dbReference type="Gene3D" id="2.60.120.260">
    <property type="entry name" value="Galactose-binding domain-like"/>
    <property type="match status" value="2"/>
</dbReference>
<name>A0A4P8XGC7_9BACL</name>
<dbReference type="PANTHER" id="PTHR33307">
    <property type="entry name" value="ALPHA-RHAMNOSIDASE (EUROFUNG)"/>
    <property type="match status" value="1"/>
</dbReference>
<dbReference type="PANTHER" id="PTHR33307:SF6">
    <property type="entry name" value="ALPHA-RHAMNOSIDASE (EUROFUNG)-RELATED"/>
    <property type="match status" value="1"/>
</dbReference>
<organism evidence="8 9">
    <name type="scientific">Paenibacillus algicola</name>
    <dbReference type="NCBI Taxonomy" id="2565926"/>
    <lineage>
        <taxon>Bacteria</taxon>
        <taxon>Bacillati</taxon>
        <taxon>Bacillota</taxon>
        <taxon>Bacilli</taxon>
        <taxon>Bacillales</taxon>
        <taxon>Paenibacillaceae</taxon>
        <taxon>Paenibacillus</taxon>
    </lineage>
</organism>
<dbReference type="Gene3D" id="2.60.40.10">
    <property type="entry name" value="Immunoglobulins"/>
    <property type="match status" value="1"/>
</dbReference>
<dbReference type="InterPro" id="IPR008902">
    <property type="entry name" value="Rhamnosid_concanavalin"/>
</dbReference>
<feature type="domain" description="Alpha-L-rhamnosidase C-terminal" evidence="7">
    <location>
        <begin position="777"/>
        <end position="847"/>
    </location>
</feature>
<dbReference type="PIRSF" id="PIRSF010631">
    <property type="entry name" value="A-rhamnsds"/>
    <property type="match status" value="1"/>
</dbReference>
<dbReference type="GO" id="GO:0030596">
    <property type="term" value="F:alpha-L-rhamnosidase activity"/>
    <property type="evidence" value="ECO:0007669"/>
    <property type="project" value="UniProtKB-EC"/>
</dbReference>
<accession>A0A4P8XGC7</accession>
<dbReference type="Gene3D" id="1.50.10.10">
    <property type="match status" value="1"/>
</dbReference>
<dbReference type="EMBL" id="CP040396">
    <property type="protein sequence ID" value="QCT01496.1"/>
    <property type="molecule type" value="Genomic_DNA"/>
</dbReference>
<evidence type="ECO:0000259" key="4">
    <source>
        <dbReference type="Pfam" id="PF05592"/>
    </source>
</evidence>
<sequence length="889" mass="102328">MRYRVEDVRCEYQRNPVGLDVKKPRFSWKVWSDDRNIMQAAYQVQVSDNSLHFSDIVWDTGKMETDQSVHVEYAGPELHSRTRYYYRVRVWIDRSLVSEWSEVNCWETGLLSEENWSARWITGDVARNDANQDACLMLRSKFSLKGNVKRARLYATALGLYELYLNGRRVGDWHFTPGWTSYNKRLQYQTYDVTELLHADMNAIGALIGGGWYKGNLAYRDQRNIYGNESALMCQLHITYADDTEEMILSDEHWRSATGPIIMSEIYHGETYDARLEKNGWNLADFNDADWSGIRVVDHSYETLIAQENMPTRIIQEIKPVSLIQTPLGETVLDIGQNMVGWMHFRVSGERGRRITLQHAEVLDQNGNFYMGNLRSAKQTINYVLKGGEEEEFEPRFSFQGFRYVKVEGWPGDLDLSTFTAKVIHTDNEITGMFECSDQMINKLQQNIVWGQKGNFLDVPTDCPQRDERLGWTGDAHVFMRTASYNMNTALFFTKWLRDLKADQLPNGGVPHVIPHVLRAEDHSSSAWGDAAVICPWTLYLCYGDRRILEQQYDSMKAWVEYIRYQGENEYLWNTGFHFGDWLGLDAKENSYEGATPKDLIATIFYAYSTHLLKETAMVLNRSEDAAKYEQLHQHIMDEFNNVFISPNGRLISNTQTAHVLALMFDVVKVKDRQRVADALAQLIIENNVHLTTGFVGTPYLCHVLSRFGYDHLAYQLVFQKEFPSWLYAITKGATTIWEHWDGIKEDGSFWSDDMNSFNHYAYGAVGDWLYRTVAGIDTATSQPGYKHIIINPTFGSELNWVKASYESLYGTIRSEWSKQENGMEINIAIPPNTTAQVIFKGINRVEQLEEGGSILPIMGGLLSWDCCEDHVALHLGSGNYSFRYKGDD</sequence>
<dbReference type="InterPro" id="IPR008928">
    <property type="entry name" value="6-hairpin_glycosidase_sf"/>
</dbReference>
<evidence type="ECO:0000256" key="1">
    <source>
        <dbReference type="ARBA" id="ARBA00001445"/>
    </source>
</evidence>